<protein>
    <submittedName>
        <fullName evidence="2">NADH dehydrogenase subunit 6</fullName>
    </submittedName>
</protein>
<feature type="transmembrane region" description="Helical" evidence="1">
    <location>
        <begin position="79"/>
        <end position="98"/>
    </location>
</feature>
<sequence length="163" mass="19203">MKLLMIMSNMMNILFMYTKQPMNLIIIILVQTAMTTILMSTISLSSWFNYLLMIIFIGGMMVLFIYITSIAPNEKNNKFKFNIIMTVIMLTTLILLNLKTNYKNSETIMYYSQMMENYKMNLNMMFNKPIYSLSMMMMIYLFIALTVVNKISNLNQGPLRKKH</sequence>
<accession>A0A7T0ND01</accession>
<keyword evidence="1" id="KW-0472">Membrane</keyword>
<organism evidence="2">
    <name type="scientific">Criotettix japonicus</name>
    <dbReference type="NCBI Taxonomy" id="2793210"/>
    <lineage>
        <taxon>Eukaryota</taxon>
        <taxon>Metazoa</taxon>
        <taxon>Ecdysozoa</taxon>
        <taxon>Arthropoda</taxon>
        <taxon>Hexapoda</taxon>
        <taxon>Insecta</taxon>
        <taxon>Pterygota</taxon>
        <taxon>Neoptera</taxon>
        <taxon>Polyneoptera</taxon>
        <taxon>Orthoptera</taxon>
        <taxon>Caelifera</taxon>
        <taxon>Acrididea</taxon>
        <taxon>Tetrigoidea</taxon>
        <taxon>Tetrigidae</taxon>
        <taxon>Scelimeninae</taxon>
        <taxon>Criotettix</taxon>
    </lineage>
</organism>
<proteinExistence type="predicted"/>
<name>A0A7T0ND01_9ORTH</name>
<evidence type="ECO:0000256" key="1">
    <source>
        <dbReference type="SAM" id="Phobius"/>
    </source>
</evidence>
<feature type="transmembrane region" description="Helical" evidence="1">
    <location>
        <begin position="48"/>
        <end position="67"/>
    </location>
</feature>
<dbReference type="AlphaFoldDB" id="A0A7T0ND01"/>
<feature type="transmembrane region" description="Helical" evidence="1">
    <location>
        <begin position="21"/>
        <end position="42"/>
    </location>
</feature>
<reference evidence="2" key="1">
    <citation type="submission" date="2020-03" db="EMBL/GenBank/DDBJ databases">
        <title>The mitochondrial genomes of eight Scelimeninae species (Orthoptera: Tetrigoidea): deep insights into structural characteristics and phylogenetic implications.</title>
        <authorList>
            <person name="Li R."/>
            <person name="Li X.-D."/>
        </authorList>
    </citation>
    <scope>NUCLEOTIDE SEQUENCE</scope>
</reference>
<evidence type="ECO:0000313" key="2">
    <source>
        <dbReference type="EMBL" id="QPK42045.1"/>
    </source>
</evidence>
<keyword evidence="1" id="KW-1133">Transmembrane helix</keyword>
<geneLocation type="mitochondrion" evidence="2"/>
<keyword evidence="1" id="KW-0812">Transmembrane</keyword>
<gene>
    <name evidence="2" type="primary">ND6</name>
</gene>
<keyword evidence="2" id="KW-0496">Mitochondrion</keyword>
<feature type="transmembrane region" description="Helical" evidence="1">
    <location>
        <begin position="130"/>
        <end position="152"/>
    </location>
</feature>
<dbReference type="EMBL" id="MT162542">
    <property type="protein sequence ID" value="QPK42045.1"/>
    <property type="molecule type" value="Genomic_DNA"/>
</dbReference>